<dbReference type="VEuPathDB" id="TriTrypDB:TcIL3000.11.4520"/>
<proteinExistence type="predicted"/>
<dbReference type="EMBL" id="HE575324">
    <property type="protein sequence ID" value="CCC95047.1"/>
    <property type="molecule type" value="Genomic_DNA"/>
</dbReference>
<gene>
    <name evidence="2" type="ORF">TCIL3000_11_4520</name>
</gene>
<sequence length="179" mass="20143">MKASLLCPLRLQKATDVQKAALKRSFFAIRSESQANLSGSGSAQGGRKFCARRRPTLQGMEAIPKTRTEQIRTEGRKEDSSVSGRWYLNSMPQPAPTCRRQGKWSMTPPRTPAEFHSSLCSKTYWHLKRTQSGLDHSEFSKVHSTYNFSRVGVLPTQRGNRTTPLLPFVTLPLVRYATS</sequence>
<accession>G0V077</accession>
<reference evidence="2" key="1">
    <citation type="journal article" date="2012" name="Proc. Natl. Acad. Sci. U.S.A.">
        <title>Antigenic diversity is generated by distinct evolutionary mechanisms in African trypanosome species.</title>
        <authorList>
            <person name="Jackson A.P."/>
            <person name="Berry A."/>
            <person name="Aslett M."/>
            <person name="Allison H.C."/>
            <person name="Burton P."/>
            <person name="Vavrova-Anderson J."/>
            <person name="Brown R."/>
            <person name="Browne H."/>
            <person name="Corton N."/>
            <person name="Hauser H."/>
            <person name="Gamble J."/>
            <person name="Gilderthorp R."/>
            <person name="Marcello L."/>
            <person name="McQuillan J."/>
            <person name="Otto T.D."/>
            <person name="Quail M.A."/>
            <person name="Sanders M.J."/>
            <person name="van Tonder A."/>
            <person name="Ginger M.L."/>
            <person name="Field M.C."/>
            <person name="Barry J.D."/>
            <person name="Hertz-Fowler C."/>
            <person name="Berriman M."/>
        </authorList>
    </citation>
    <scope>NUCLEOTIDE SEQUENCE</scope>
    <source>
        <strain evidence="2">IL3000</strain>
    </source>
</reference>
<evidence type="ECO:0000256" key="1">
    <source>
        <dbReference type="SAM" id="MobiDB-lite"/>
    </source>
</evidence>
<organism evidence="2">
    <name type="scientific">Trypanosoma congolense (strain IL3000)</name>
    <dbReference type="NCBI Taxonomy" id="1068625"/>
    <lineage>
        <taxon>Eukaryota</taxon>
        <taxon>Discoba</taxon>
        <taxon>Euglenozoa</taxon>
        <taxon>Kinetoplastea</taxon>
        <taxon>Metakinetoplastina</taxon>
        <taxon>Trypanosomatida</taxon>
        <taxon>Trypanosomatidae</taxon>
        <taxon>Trypanosoma</taxon>
        <taxon>Nannomonas</taxon>
    </lineage>
</organism>
<protein>
    <submittedName>
        <fullName evidence="2">Uncharacterized protein TCIL3000_11_4520</fullName>
    </submittedName>
</protein>
<name>G0V077_TRYCI</name>
<evidence type="ECO:0000313" key="2">
    <source>
        <dbReference type="EMBL" id="CCC95047.1"/>
    </source>
</evidence>
<feature type="region of interest" description="Disordered" evidence="1">
    <location>
        <begin position="91"/>
        <end position="110"/>
    </location>
</feature>
<dbReference type="AlphaFoldDB" id="G0V077"/>